<dbReference type="Proteomes" id="UP000785679">
    <property type="component" value="Unassembled WGS sequence"/>
</dbReference>
<reference evidence="1" key="1">
    <citation type="submission" date="2019-06" db="EMBL/GenBank/DDBJ databases">
        <authorList>
            <person name="Zheng W."/>
        </authorList>
    </citation>
    <scope>NUCLEOTIDE SEQUENCE</scope>
    <source>
        <strain evidence="1">QDHG01</strain>
    </source>
</reference>
<evidence type="ECO:0000313" key="1">
    <source>
        <dbReference type="EMBL" id="TNV88120.1"/>
    </source>
</evidence>
<gene>
    <name evidence="1" type="ORF">FGO68_gene12501</name>
</gene>
<proteinExistence type="predicted"/>
<dbReference type="AlphaFoldDB" id="A0A8J8P980"/>
<organism evidence="1 2">
    <name type="scientific">Halteria grandinella</name>
    <dbReference type="NCBI Taxonomy" id="5974"/>
    <lineage>
        <taxon>Eukaryota</taxon>
        <taxon>Sar</taxon>
        <taxon>Alveolata</taxon>
        <taxon>Ciliophora</taxon>
        <taxon>Intramacronucleata</taxon>
        <taxon>Spirotrichea</taxon>
        <taxon>Stichotrichia</taxon>
        <taxon>Sporadotrichida</taxon>
        <taxon>Halteriidae</taxon>
        <taxon>Halteria</taxon>
    </lineage>
</organism>
<comment type="caution">
    <text evidence="1">The sequence shown here is derived from an EMBL/GenBank/DDBJ whole genome shotgun (WGS) entry which is preliminary data.</text>
</comment>
<keyword evidence="2" id="KW-1185">Reference proteome</keyword>
<evidence type="ECO:0000313" key="2">
    <source>
        <dbReference type="Proteomes" id="UP000785679"/>
    </source>
</evidence>
<accession>A0A8J8P980</accession>
<name>A0A8J8P980_HALGN</name>
<sequence>MNSLIAFPINTLEFDPSNFSITIEDSNFARFSSCGSLLSNFHLQDLYKEQGPYRMWLYEGTRYFGYGNQWQKAANDYINKRYLLRQPSTYMDADYFKRKYDYSFRLPYTLSPFERYNTGKFYSHVFLRNNTFSGFNYLKAIHHEGNEFRKALSLDLVTHVGMRNQGLIIGFYGNFNQSYISIENNTFYDIYQAYQVFDKTVDYTFEFNQNIFGRTDPYLQINHLLSVMNVTATLVIINDNDFRNISITGPLINLAEQPSYFTTAFIIANNDFSTIQGQVNSNILQITRSIITDIDYRQGYVYPPNVDMQPWHQYERLNNYVLGGSIIIMGNSFNHICGAENVDASIMLIGVRHNIHDDYANMRGHFPVMKENYFNIAIDFNKIWLQQEQPDYYFKDISITHPKIGEIHLLRMGVNISGNTYQNICMGRERNKTTLDPSEKTYIRARGSLASFNFIPQVHMYNETFIDIGAFSYNYSVNLQKKIKNINSIQRRYDWFVYEDPRLNSAPDYIKTNLSNSLLVVQYGLEIIMGGCHFDNIWLIDRLNALSRYQAQGLILYVEIFNGEVTLGSPDKPMILQNLNGFLNDRNIDKMRSEFALDNYINLFDLYVQYGVGSILFNLHNSSNIYKKIQMQNVEIRDSYFCANKMSYYDYHMRTPAILSTYLGDEYYFNVPGIVSISDITIKNVSFEGISNYFEILGRETNIKNSVIKTIGFQDFPASSTFIIDFVGSDRVTRDPKYSNSFFKIYLFMADQQYQYDINVKDMKCSNINPSSGAFPLFSFDRDFNRLPDERSYVIFRNIEIKDSLLMDESVEDELLPKGSLFKVDTPGKVNLRVEIRYLLMSKVFSQCKHLFDSLNIQMGSSKALEPQSKYKCLKQLLLA</sequence>
<protein>
    <submittedName>
        <fullName evidence="1">Uncharacterized protein</fullName>
    </submittedName>
</protein>
<dbReference type="OrthoDB" id="327389at2759"/>
<dbReference type="EMBL" id="RRYP01000069">
    <property type="protein sequence ID" value="TNV88120.1"/>
    <property type="molecule type" value="Genomic_DNA"/>
</dbReference>